<sequence>MFDTEDSLLAGLSGFQVTEAGVGWTITATVAGEDALATFSLSTAGLLTSGLSVERGQHEGLSGLVSLDDGTAIAMTRQGDDLIRIGLDSLTTDVMVASSVTGGRIEALDAATTGGETVIAWANIGSEGFSVATLDATGAATDVVAVADDDALPIDDVRALAIHDTGTETLVFAGGGRDSGLAVFRLDEGGAPVAVEHHLPGGDFGHYQVSALEIVETPDQDYLVVGASASSSLTVFAIGADGTLSITDHIFDNMMTRFGGVDTIASATIDGVTLIAAGGADRGATIFALDQEGTLNEIATVEDSAEVALHDVSGLELLAGETAGEALLVTAGQADSGLSVVKLDLDTLGADEFRFNEGPQMDTPVLVAEEVLMLELPEARLALSQDLTPHHVDEPVAEFVDADAFLL</sequence>
<protein>
    <submittedName>
        <fullName evidence="1">Uncharacterized protein</fullName>
    </submittedName>
</protein>
<dbReference type="EMBL" id="CP064942">
    <property type="protein sequence ID" value="QPH55941.1"/>
    <property type="molecule type" value="Genomic_DNA"/>
</dbReference>
<name>A0A7S9QF69_9RHOB</name>
<accession>A0A7S9QF69</accession>
<proteinExistence type="predicted"/>
<dbReference type="SUPFAM" id="SSF63829">
    <property type="entry name" value="Calcium-dependent phosphotriesterase"/>
    <property type="match status" value="1"/>
</dbReference>
<dbReference type="InterPro" id="IPR015943">
    <property type="entry name" value="WD40/YVTN_repeat-like_dom_sf"/>
</dbReference>
<gene>
    <name evidence="1" type="ORF">I0K15_09525</name>
</gene>
<keyword evidence="2" id="KW-1185">Reference proteome</keyword>
<evidence type="ECO:0000313" key="2">
    <source>
        <dbReference type="Proteomes" id="UP000594800"/>
    </source>
</evidence>
<dbReference type="Gene3D" id="2.130.10.10">
    <property type="entry name" value="YVTN repeat-like/Quinoprotein amine dehydrogenase"/>
    <property type="match status" value="1"/>
</dbReference>
<reference evidence="1 2" key="1">
    <citation type="submission" date="2020-11" db="EMBL/GenBank/DDBJ databases">
        <title>Description of Pontivivens ytuae sp. nov. isolated from deep sea sediment of Mariana Trench.</title>
        <authorList>
            <person name="Wang Z."/>
            <person name="Sun Q.-L."/>
            <person name="Xu X.-D."/>
            <person name="Tang Y.-Z."/>
            <person name="Zhang J."/>
        </authorList>
    </citation>
    <scope>NUCLEOTIDE SEQUENCE [LARGE SCALE GENOMIC DNA]</scope>
    <source>
        <strain evidence="1 2">MT2928</strain>
    </source>
</reference>
<dbReference type="Proteomes" id="UP000594800">
    <property type="component" value="Chromosome"/>
</dbReference>
<dbReference type="KEGG" id="poz:I0K15_09525"/>
<organism evidence="1 2">
    <name type="scientific">Pontivivens ytuae</name>
    <dbReference type="NCBI Taxonomy" id="2789856"/>
    <lineage>
        <taxon>Bacteria</taxon>
        <taxon>Pseudomonadati</taxon>
        <taxon>Pseudomonadota</taxon>
        <taxon>Alphaproteobacteria</taxon>
        <taxon>Rhodobacterales</taxon>
        <taxon>Paracoccaceae</taxon>
        <taxon>Pontivivens</taxon>
    </lineage>
</organism>
<dbReference type="AlphaFoldDB" id="A0A7S9QF69"/>
<evidence type="ECO:0000313" key="1">
    <source>
        <dbReference type="EMBL" id="QPH55941.1"/>
    </source>
</evidence>
<dbReference type="RefSeq" id="WP_196105203.1">
    <property type="nucleotide sequence ID" value="NZ_CP064942.1"/>
</dbReference>